<protein>
    <submittedName>
        <fullName evidence="3">Transposase</fullName>
    </submittedName>
</protein>
<evidence type="ECO:0000313" key="2">
    <source>
        <dbReference type="Proteomes" id="UP000025227"/>
    </source>
</evidence>
<dbReference type="WBParaSite" id="HCON_00110520-00001">
    <property type="protein sequence ID" value="HCON_00110520-00001"/>
    <property type="gene ID" value="HCON_00110520"/>
</dbReference>
<evidence type="ECO:0000256" key="1">
    <source>
        <dbReference type="SAM" id="MobiDB-lite"/>
    </source>
</evidence>
<reference evidence="3" key="1">
    <citation type="submission" date="2020-12" db="UniProtKB">
        <authorList>
            <consortium name="WormBaseParasite"/>
        </authorList>
    </citation>
    <scope>IDENTIFICATION</scope>
    <source>
        <strain evidence="3">MHco3</strain>
    </source>
</reference>
<dbReference type="Proteomes" id="UP000025227">
    <property type="component" value="Unplaced"/>
</dbReference>
<evidence type="ECO:0000313" key="3">
    <source>
        <dbReference type="WBParaSite" id="HCON_00110520-00001"/>
    </source>
</evidence>
<accession>A0A7I4YL13</accession>
<organism evidence="2 3">
    <name type="scientific">Haemonchus contortus</name>
    <name type="common">Barber pole worm</name>
    <dbReference type="NCBI Taxonomy" id="6289"/>
    <lineage>
        <taxon>Eukaryota</taxon>
        <taxon>Metazoa</taxon>
        <taxon>Ecdysozoa</taxon>
        <taxon>Nematoda</taxon>
        <taxon>Chromadorea</taxon>
        <taxon>Rhabditida</taxon>
        <taxon>Rhabditina</taxon>
        <taxon>Rhabditomorpha</taxon>
        <taxon>Strongyloidea</taxon>
        <taxon>Trichostrongylidae</taxon>
        <taxon>Haemonchus</taxon>
    </lineage>
</organism>
<proteinExistence type="predicted"/>
<dbReference type="AlphaFoldDB" id="A0A7I4YL13"/>
<name>A0A7I4YL13_HAECO</name>
<feature type="region of interest" description="Disordered" evidence="1">
    <location>
        <begin position="1"/>
        <end position="24"/>
    </location>
</feature>
<keyword evidence="2" id="KW-1185">Reference proteome</keyword>
<sequence>MHHHHPLFDANTLAACRSRPPKRTGLGREQAVEYLSHLILCAEPRNFERHCDLHMQGKSKGAKEFRADIQTDDRQTTGRQTD</sequence>
<feature type="region of interest" description="Disordered" evidence="1">
    <location>
        <begin position="58"/>
        <end position="82"/>
    </location>
</feature>